<gene>
    <name evidence="2" type="ORF">H8923_02185</name>
</gene>
<proteinExistence type="predicted"/>
<evidence type="ECO:0000256" key="1">
    <source>
        <dbReference type="SAM" id="MobiDB-lite"/>
    </source>
</evidence>
<name>A0ABR7JKU4_9FIRM</name>
<protein>
    <submittedName>
        <fullName evidence="2">Uncharacterized protein</fullName>
    </submittedName>
</protein>
<accession>A0ABR7JKU4</accession>
<dbReference type="RefSeq" id="WP_153925460.1">
    <property type="nucleotide sequence ID" value="NZ_JACRWE010000001.1"/>
</dbReference>
<sequence length="196" mass="22429">MKKGIIALSILCTGLLLLDPVKNISFANKDDNMPNKVNTSVVNKVEKNENDIDDKELHTGNNTVNKNENIAQENKDRENQPKEDKVENINNEEINQEVVVDENQEESNYEVNKENIDKGENQVLSKEEAEKILLNINPELEYLYQGDENNFSTLKEKNLTGYVFLPNVDGDIGYFIDKTNSDVYFFHPSGYLELVK</sequence>
<evidence type="ECO:0000313" key="2">
    <source>
        <dbReference type="EMBL" id="MBC5995559.1"/>
    </source>
</evidence>
<reference evidence="2 3" key="1">
    <citation type="submission" date="2020-08" db="EMBL/GenBank/DDBJ databases">
        <authorList>
            <person name="Liu C."/>
            <person name="Sun Q."/>
        </authorList>
    </citation>
    <scope>NUCLEOTIDE SEQUENCE [LARGE SCALE GENOMIC DNA]</scope>
    <source>
        <strain evidence="2 3">NSJ-18</strain>
    </source>
</reference>
<feature type="compositionally biased region" description="Basic and acidic residues" evidence="1">
    <location>
        <begin position="49"/>
        <end position="58"/>
    </location>
</feature>
<keyword evidence="3" id="KW-1185">Reference proteome</keyword>
<dbReference type="Proteomes" id="UP000609849">
    <property type="component" value="Unassembled WGS sequence"/>
</dbReference>
<feature type="compositionally biased region" description="Polar residues" evidence="1">
    <location>
        <begin position="59"/>
        <end position="72"/>
    </location>
</feature>
<evidence type="ECO:0000313" key="3">
    <source>
        <dbReference type="Proteomes" id="UP000609849"/>
    </source>
</evidence>
<dbReference type="EMBL" id="JACRWE010000001">
    <property type="protein sequence ID" value="MBC5995559.1"/>
    <property type="molecule type" value="Genomic_DNA"/>
</dbReference>
<feature type="compositionally biased region" description="Basic and acidic residues" evidence="1">
    <location>
        <begin position="73"/>
        <end position="87"/>
    </location>
</feature>
<comment type="caution">
    <text evidence="2">The sequence shown here is derived from an EMBL/GenBank/DDBJ whole genome shotgun (WGS) entry which is preliminary data.</text>
</comment>
<organism evidence="2 3">
    <name type="scientific">Romboutsia faecis</name>
    <dbReference type="NCBI Taxonomy" id="2764597"/>
    <lineage>
        <taxon>Bacteria</taxon>
        <taxon>Bacillati</taxon>
        <taxon>Bacillota</taxon>
        <taxon>Clostridia</taxon>
        <taxon>Peptostreptococcales</taxon>
        <taxon>Peptostreptococcaceae</taxon>
        <taxon>Romboutsia</taxon>
    </lineage>
</organism>
<feature type="region of interest" description="Disordered" evidence="1">
    <location>
        <begin position="49"/>
        <end position="93"/>
    </location>
</feature>